<sequence>MSSNAPPPPPLPPPINRQHATLSEVLPPVVNPQGPPGALLLELIIYNGSPFKDHWAYRVVSARDPDIGVVIHATGDVANGFKFEIKRHHDMKHSSREPTRIPLQWVPAEFLDEKAMFNDGVPKMDTNPVCPLEHSLYKVKPPGKSLNVANDNAGPPGRRIVQRNCQTWIIESADGLVNDKILSQEVADYLRAIEQ</sequence>
<dbReference type="Pfam" id="PF20174">
    <property type="entry name" value="DUF6540"/>
    <property type="match status" value="1"/>
</dbReference>
<comment type="caution">
    <text evidence="1">The sequence shown here is derived from an EMBL/GenBank/DDBJ whole genome shotgun (WGS) entry which is preliminary data.</text>
</comment>
<dbReference type="EMBL" id="JAGTJQ010000008">
    <property type="protein sequence ID" value="KAH7026642.1"/>
    <property type="molecule type" value="Genomic_DNA"/>
</dbReference>
<dbReference type="AlphaFoldDB" id="A0A9P8Y0R4"/>
<organism evidence="1 2">
    <name type="scientific">Microdochium trichocladiopsis</name>
    <dbReference type="NCBI Taxonomy" id="1682393"/>
    <lineage>
        <taxon>Eukaryota</taxon>
        <taxon>Fungi</taxon>
        <taxon>Dikarya</taxon>
        <taxon>Ascomycota</taxon>
        <taxon>Pezizomycotina</taxon>
        <taxon>Sordariomycetes</taxon>
        <taxon>Xylariomycetidae</taxon>
        <taxon>Xylariales</taxon>
        <taxon>Microdochiaceae</taxon>
        <taxon>Microdochium</taxon>
    </lineage>
</organism>
<evidence type="ECO:0000313" key="1">
    <source>
        <dbReference type="EMBL" id="KAH7026642.1"/>
    </source>
</evidence>
<reference evidence="1" key="1">
    <citation type="journal article" date="2021" name="Nat. Commun.">
        <title>Genetic determinants of endophytism in the Arabidopsis root mycobiome.</title>
        <authorList>
            <person name="Mesny F."/>
            <person name="Miyauchi S."/>
            <person name="Thiergart T."/>
            <person name="Pickel B."/>
            <person name="Atanasova L."/>
            <person name="Karlsson M."/>
            <person name="Huettel B."/>
            <person name="Barry K.W."/>
            <person name="Haridas S."/>
            <person name="Chen C."/>
            <person name="Bauer D."/>
            <person name="Andreopoulos W."/>
            <person name="Pangilinan J."/>
            <person name="LaButti K."/>
            <person name="Riley R."/>
            <person name="Lipzen A."/>
            <person name="Clum A."/>
            <person name="Drula E."/>
            <person name="Henrissat B."/>
            <person name="Kohler A."/>
            <person name="Grigoriev I.V."/>
            <person name="Martin F.M."/>
            <person name="Hacquard S."/>
        </authorList>
    </citation>
    <scope>NUCLEOTIDE SEQUENCE</scope>
    <source>
        <strain evidence="1">MPI-CAGE-CH-0230</strain>
    </source>
</reference>
<name>A0A9P8Y0R4_9PEZI</name>
<dbReference type="GeneID" id="70191815"/>
<protein>
    <submittedName>
        <fullName evidence="1">Uncharacterized protein</fullName>
    </submittedName>
</protein>
<dbReference type="RefSeq" id="XP_046009859.1">
    <property type="nucleotide sequence ID" value="XM_046162269.1"/>
</dbReference>
<keyword evidence="2" id="KW-1185">Reference proteome</keyword>
<evidence type="ECO:0000313" key="2">
    <source>
        <dbReference type="Proteomes" id="UP000756346"/>
    </source>
</evidence>
<dbReference type="OrthoDB" id="2999773at2759"/>
<gene>
    <name evidence="1" type="ORF">B0I36DRAFT_424323</name>
</gene>
<dbReference type="Proteomes" id="UP000756346">
    <property type="component" value="Unassembled WGS sequence"/>
</dbReference>
<accession>A0A9P8Y0R4</accession>
<proteinExistence type="predicted"/>
<dbReference type="InterPro" id="IPR046670">
    <property type="entry name" value="DUF6540"/>
</dbReference>